<dbReference type="EMBL" id="BMXI01000019">
    <property type="protein sequence ID" value="GHC65230.1"/>
    <property type="molecule type" value="Genomic_DNA"/>
</dbReference>
<name>A0A918TYZ7_9BACT</name>
<evidence type="ECO:0000256" key="1">
    <source>
        <dbReference type="SAM" id="MobiDB-lite"/>
    </source>
</evidence>
<reference evidence="2" key="1">
    <citation type="journal article" date="2014" name="Int. J. Syst. Evol. Microbiol.">
        <title>Complete genome sequence of Corynebacterium casei LMG S-19264T (=DSM 44701T), isolated from a smear-ripened cheese.</title>
        <authorList>
            <consortium name="US DOE Joint Genome Institute (JGI-PGF)"/>
            <person name="Walter F."/>
            <person name="Albersmeier A."/>
            <person name="Kalinowski J."/>
            <person name="Ruckert C."/>
        </authorList>
    </citation>
    <scope>NUCLEOTIDE SEQUENCE</scope>
    <source>
        <strain evidence="2">KCTC 12988</strain>
    </source>
</reference>
<evidence type="ECO:0000313" key="3">
    <source>
        <dbReference type="Proteomes" id="UP000644507"/>
    </source>
</evidence>
<feature type="region of interest" description="Disordered" evidence="1">
    <location>
        <begin position="35"/>
        <end position="55"/>
    </location>
</feature>
<comment type="caution">
    <text evidence="2">The sequence shown here is derived from an EMBL/GenBank/DDBJ whole genome shotgun (WGS) entry which is preliminary data.</text>
</comment>
<accession>A0A918TYZ7</accession>
<sequence length="80" mass="8207">MFSGNVRGLSGASEYGAPKDELSIRIVWSSPSTSIVTDGAGPVGEEKCPPEAGGNDCASTWPKAMTPSAAISFPVCMEKS</sequence>
<keyword evidence="3" id="KW-1185">Reference proteome</keyword>
<reference evidence="2" key="2">
    <citation type="submission" date="2020-09" db="EMBL/GenBank/DDBJ databases">
        <authorList>
            <person name="Sun Q."/>
            <person name="Kim S."/>
        </authorList>
    </citation>
    <scope>NUCLEOTIDE SEQUENCE</scope>
    <source>
        <strain evidence="2">KCTC 12988</strain>
    </source>
</reference>
<dbReference type="Proteomes" id="UP000644507">
    <property type="component" value="Unassembled WGS sequence"/>
</dbReference>
<organism evidence="2 3">
    <name type="scientific">Roseibacillus persicicus</name>
    <dbReference type="NCBI Taxonomy" id="454148"/>
    <lineage>
        <taxon>Bacteria</taxon>
        <taxon>Pseudomonadati</taxon>
        <taxon>Verrucomicrobiota</taxon>
        <taxon>Verrucomicrobiia</taxon>
        <taxon>Verrucomicrobiales</taxon>
        <taxon>Verrucomicrobiaceae</taxon>
        <taxon>Roseibacillus</taxon>
    </lineage>
</organism>
<protein>
    <submittedName>
        <fullName evidence="2">Uncharacterized protein</fullName>
    </submittedName>
</protein>
<evidence type="ECO:0000313" key="2">
    <source>
        <dbReference type="EMBL" id="GHC65230.1"/>
    </source>
</evidence>
<dbReference type="AlphaFoldDB" id="A0A918TYZ7"/>
<proteinExistence type="predicted"/>
<gene>
    <name evidence="2" type="ORF">GCM10007100_36200</name>
</gene>